<protein>
    <recommendedName>
        <fullName evidence="3">Secretion system C-terminal sorting domain-containing protein</fullName>
    </recommendedName>
</protein>
<keyword evidence="2" id="KW-1185">Reference proteome</keyword>
<dbReference type="OrthoDB" id="1076849at2"/>
<evidence type="ECO:0000313" key="1">
    <source>
        <dbReference type="EMBL" id="KGE88310.1"/>
    </source>
</evidence>
<proteinExistence type="predicted"/>
<evidence type="ECO:0008006" key="3">
    <source>
        <dbReference type="Google" id="ProtNLM"/>
    </source>
</evidence>
<organism evidence="1 2">
    <name type="scientific">Phaeodactylibacter xiamenensis</name>
    <dbReference type="NCBI Taxonomy" id="1524460"/>
    <lineage>
        <taxon>Bacteria</taxon>
        <taxon>Pseudomonadati</taxon>
        <taxon>Bacteroidota</taxon>
        <taxon>Saprospiria</taxon>
        <taxon>Saprospirales</taxon>
        <taxon>Haliscomenobacteraceae</taxon>
        <taxon>Phaeodactylibacter</taxon>
    </lineage>
</organism>
<dbReference type="EMBL" id="JPOS01000020">
    <property type="protein sequence ID" value="KGE88310.1"/>
    <property type="molecule type" value="Genomic_DNA"/>
</dbReference>
<accession>A0A098S892</accession>
<dbReference type="NCBIfam" id="TIGR04183">
    <property type="entry name" value="Por_Secre_tail"/>
    <property type="match status" value="1"/>
</dbReference>
<feature type="non-terminal residue" evidence="1">
    <location>
        <position position="1"/>
    </location>
</feature>
<name>A0A098S892_9BACT</name>
<dbReference type="RefSeq" id="WP_044219729.1">
    <property type="nucleotide sequence ID" value="NZ_JPOS01000020.1"/>
</dbReference>
<reference evidence="1 2" key="1">
    <citation type="journal article" date="2014" name="Int. J. Syst. Evol. Microbiol.">
        <title>Phaeodactylibacter xiamenensis gen. nov., sp. nov., a member of the family Saprospiraceae isolated from the marine alga Phaeodactylum tricornutum.</title>
        <authorList>
            <person name="Chen Z.Jr."/>
            <person name="Lei X."/>
            <person name="Lai Q."/>
            <person name="Li Y."/>
            <person name="Zhang B."/>
            <person name="Zhang J."/>
            <person name="Zhang H."/>
            <person name="Yang L."/>
            <person name="Zheng W."/>
            <person name="Tian Y."/>
            <person name="Yu Z."/>
            <person name="Xu H.Jr."/>
            <person name="Zheng T."/>
        </authorList>
    </citation>
    <scope>NUCLEOTIDE SEQUENCE [LARGE SCALE GENOMIC DNA]</scope>
    <source>
        <strain evidence="1 2">KD52</strain>
    </source>
</reference>
<dbReference type="InterPro" id="IPR026444">
    <property type="entry name" value="Secre_tail"/>
</dbReference>
<sequence>AINSSSGRVDWNPCFFKLNADRQMEWVREFRGRTMGPIYAIVKIAQATDSSGYLGVSRIADFESAEEPLNGMWVMKVSNAGDSLWARHFTLINEEPGMPEPMDLKATPDGGYIVCGAIDPPDDGGVHPLRYGWLLKLDEHGCLVPGCHLPNSTAPEPGTPPQLALFPNPARDFINFELRGARPAPDGAFRILDMQGRLLQSIPAREALGTVVVPVQDWAAGAYVVQYLEGGQLRAAEQFLKVE</sequence>
<comment type="caution">
    <text evidence="1">The sequence shown here is derived from an EMBL/GenBank/DDBJ whole genome shotgun (WGS) entry which is preliminary data.</text>
</comment>
<evidence type="ECO:0000313" key="2">
    <source>
        <dbReference type="Proteomes" id="UP000029736"/>
    </source>
</evidence>
<gene>
    <name evidence="1" type="ORF">IX84_10950</name>
</gene>
<dbReference type="AlphaFoldDB" id="A0A098S892"/>
<dbReference type="Proteomes" id="UP000029736">
    <property type="component" value="Unassembled WGS sequence"/>
</dbReference>